<protein>
    <recommendedName>
        <fullName evidence="3">DnaB-like helicase N terminal domain-containing protein</fullName>
    </recommendedName>
</protein>
<gene>
    <name evidence="1" type="ORF">GCM10009675_30950</name>
</gene>
<comment type="caution">
    <text evidence="1">The sequence shown here is derived from an EMBL/GenBank/DDBJ whole genome shotgun (WGS) entry which is preliminary data.</text>
</comment>
<proteinExistence type="predicted"/>
<evidence type="ECO:0008006" key="3">
    <source>
        <dbReference type="Google" id="ProtNLM"/>
    </source>
</evidence>
<name>A0ABP4G0D5_9PSEU</name>
<dbReference type="RefSeq" id="WP_253853985.1">
    <property type="nucleotide sequence ID" value="NZ_BAAALM010000010.1"/>
</dbReference>
<keyword evidence="2" id="KW-1185">Reference proteome</keyword>
<reference evidence="2" key="1">
    <citation type="journal article" date="2019" name="Int. J. Syst. Evol. Microbiol.">
        <title>The Global Catalogue of Microorganisms (GCM) 10K type strain sequencing project: providing services to taxonomists for standard genome sequencing and annotation.</title>
        <authorList>
            <consortium name="The Broad Institute Genomics Platform"/>
            <consortium name="The Broad Institute Genome Sequencing Center for Infectious Disease"/>
            <person name="Wu L."/>
            <person name="Ma J."/>
        </authorList>
    </citation>
    <scope>NUCLEOTIDE SEQUENCE [LARGE SCALE GENOMIC DNA]</scope>
    <source>
        <strain evidence="2">JCM 13022</strain>
    </source>
</reference>
<organism evidence="1 2">
    <name type="scientific">Prauserella alba</name>
    <dbReference type="NCBI Taxonomy" id="176898"/>
    <lineage>
        <taxon>Bacteria</taxon>
        <taxon>Bacillati</taxon>
        <taxon>Actinomycetota</taxon>
        <taxon>Actinomycetes</taxon>
        <taxon>Pseudonocardiales</taxon>
        <taxon>Pseudonocardiaceae</taxon>
        <taxon>Prauserella</taxon>
    </lineage>
</organism>
<dbReference type="EMBL" id="BAAALM010000010">
    <property type="protein sequence ID" value="GAA1208815.1"/>
    <property type="molecule type" value="Genomic_DNA"/>
</dbReference>
<evidence type="ECO:0000313" key="1">
    <source>
        <dbReference type="EMBL" id="GAA1208815.1"/>
    </source>
</evidence>
<evidence type="ECO:0000313" key="2">
    <source>
        <dbReference type="Proteomes" id="UP001500467"/>
    </source>
</evidence>
<sequence length="172" mass="18086">MDSATALTDPDVQLVGCVLWLDHHTARRVLAGMNADDLADPAAAHALQLAIEVVAGDRDPSPVNLFDHARATGRAGGEHAQHRFTRWLADAYGSASHTAAAYTAAHLKAAVLRQAWRRAVAEHGRRLQQAADTAPADVLADLLDNTARIDTLKTRADAAAHGIDAPATAVAA</sequence>
<accession>A0ABP4G0D5</accession>
<dbReference type="Proteomes" id="UP001500467">
    <property type="component" value="Unassembled WGS sequence"/>
</dbReference>
<dbReference type="Gene3D" id="1.10.860.10">
    <property type="entry name" value="DNAb Helicase, Chain A"/>
    <property type="match status" value="1"/>
</dbReference>
<dbReference type="InterPro" id="IPR016136">
    <property type="entry name" value="DNA_helicase_N/primase_C"/>
</dbReference>